<keyword evidence="9" id="KW-1185">Reference proteome</keyword>
<dbReference type="KEGG" id="som:SOMG_00165"/>
<sequence length="306" mass="34737">MESRAAKEPEENVRNCHDVRMKLWSVSENSEPATPSTKLSRKFPQNRMSQKLLPLKISTSSLPNIRNDESDASDQSLSPYNSIIPSPSNYIGNQPYPNGPVCIYPPNIYLYAKPSMPILQSFDVVVNVAKEVVQPFTSEGRCYRDSKYNLDIHVFDCLEYIHIPWEHDSQFLVELDQLVSFVTYQALYLNKRVLINCQMGISRSACLVIAFIMKTLNLNVSDAYEYVKQRSPWIGPNMSLIFQLSEYQQIIHKGLDSTSRSANSFFFPEKPYTAQLPLSSTTSTDSLTYPALRKTKSSGSMNNESS</sequence>
<dbReference type="GeneID" id="80873650"/>
<reference evidence="8 9" key="1">
    <citation type="journal article" date="2023" name="G3 (Bethesda)">
        <title>A high-quality reference genome for the fission yeast Schizosaccharomyces osmophilus.</title>
        <authorList>
            <person name="Jia G.S."/>
            <person name="Zhang W.C."/>
            <person name="Liang Y."/>
            <person name="Liu X.H."/>
            <person name="Rhind N."/>
            <person name="Pidoux A."/>
            <person name="Brysch-Herzberg M."/>
            <person name="Du L.L."/>
        </authorList>
    </citation>
    <scope>NUCLEOTIDE SEQUENCE [LARGE SCALE GENOMIC DNA]</scope>
    <source>
        <strain evidence="8 9">CBS 15793</strain>
    </source>
</reference>
<evidence type="ECO:0000256" key="5">
    <source>
        <dbReference type="SAM" id="MobiDB-lite"/>
    </source>
</evidence>
<feature type="region of interest" description="Disordered" evidence="5">
    <location>
        <begin position="25"/>
        <end position="47"/>
    </location>
</feature>
<dbReference type="GO" id="GO:0033550">
    <property type="term" value="F:MAP kinase tyrosine phosphatase activity"/>
    <property type="evidence" value="ECO:0007669"/>
    <property type="project" value="TreeGrafter"/>
</dbReference>
<keyword evidence="8" id="KW-0808">Transferase</keyword>
<evidence type="ECO:0000256" key="4">
    <source>
        <dbReference type="ARBA" id="ARBA00022912"/>
    </source>
</evidence>
<dbReference type="PANTHER" id="PTHR10159:SF519">
    <property type="entry name" value="DUAL SPECIFICITY PROTEIN PHOSPHATASE MPK3"/>
    <property type="match status" value="1"/>
</dbReference>
<dbReference type="EMBL" id="CP115611">
    <property type="protein sequence ID" value="WBW71976.1"/>
    <property type="molecule type" value="Genomic_DNA"/>
</dbReference>
<dbReference type="SUPFAM" id="SSF52799">
    <property type="entry name" value="(Phosphotyrosine protein) phosphatases II"/>
    <property type="match status" value="1"/>
</dbReference>
<dbReference type="Pfam" id="PF00782">
    <property type="entry name" value="DSPc"/>
    <property type="match status" value="1"/>
</dbReference>
<dbReference type="Proteomes" id="UP001212411">
    <property type="component" value="Chromosome 1"/>
</dbReference>
<dbReference type="GO" id="GO:0043409">
    <property type="term" value="P:negative regulation of MAPK cascade"/>
    <property type="evidence" value="ECO:0007669"/>
    <property type="project" value="TreeGrafter"/>
</dbReference>
<dbReference type="RefSeq" id="XP_056036219.1">
    <property type="nucleotide sequence ID" value="XM_056178961.1"/>
</dbReference>
<dbReference type="PANTHER" id="PTHR10159">
    <property type="entry name" value="DUAL SPECIFICITY PROTEIN PHOSPHATASE"/>
    <property type="match status" value="1"/>
</dbReference>
<dbReference type="GO" id="GO:0005829">
    <property type="term" value="C:cytosol"/>
    <property type="evidence" value="ECO:0007669"/>
    <property type="project" value="TreeGrafter"/>
</dbReference>
<dbReference type="PROSITE" id="PS50054">
    <property type="entry name" value="TYR_PHOSPHATASE_DUAL"/>
    <property type="match status" value="1"/>
</dbReference>
<evidence type="ECO:0000256" key="1">
    <source>
        <dbReference type="ARBA" id="ARBA00008601"/>
    </source>
</evidence>
<comment type="similarity">
    <text evidence="1">Belongs to the protein-tyrosine phosphatase family. Non-receptor class dual specificity subfamily.</text>
</comment>
<evidence type="ECO:0000259" key="7">
    <source>
        <dbReference type="PROSITE" id="PS50056"/>
    </source>
</evidence>
<protein>
    <recommendedName>
        <fullName evidence="2">protein-tyrosine-phosphatase</fullName>
        <ecNumber evidence="2">3.1.3.48</ecNumber>
    </recommendedName>
</protein>
<dbReference type="SMART" id="SM00195">
    <property type="entry name" value="DSPc"/>
    <property type="match status" value="1"/>
</dbReference>
<dbReference type="GO" id="GO:0016301">
    <property type="term" value="F:kinase activity"/>
    <property type="evidence" value="ECO:0007669"/>
    <property type="project" value="UniProtKB-KW"/>
</dbReference>
<evidence type="ECO:0000256" key="3">
    <source>
        <dbReference type="ARBA" id="ARBA00022801"/>
    </source>
</evidence>
<organism evidence="8 9">
    <name type="scientific">Schizosaccharomyces osmophilus</name>
    <dbReference type="NCBI Taxonomy" id="2545709"/>
    <lineage>
        <taxon>Eukaryota</taxon>
        <taxon>Fungi</taxon>
        <taxon>Dikarya</taxon>
        <taxon>Ascomycota</taxon>
        <taxon>Taphrinomycotina</taxon>
        <taxon>Schizosaccharomycetes</taxon>
        <taxon>Schizosaccharomycetales</taxon>
        <taxon>Schizosaccharomycetaceae</taxon>
        <taxon>Schizosaccharomyces</taxon>
    </lineage>
</organism>
<keyword evidence="4" id="KW-0904">Protein phosphatase</keyword>
<dbReference type="InterPro" id="IPR000340">
    <property type="entry name" value="Dual-sp_phosphatase_cat-dom"/>
</dbReference>
<evidence type="ECO:0000259" key="6">
    <source>
        <dbReference type="PROSITE" id="PS50054"/>
    </source>
</evidence>
<keyword evidence="8" id="KW-0418">Kinase</keyword>
<dbReference type="GO" id="GO:0017017">
    <property type="term" value="F:MAP kinase tyrosine/serine/threonine phosphatase activity"/>
    <property type="evidence" value="ECO:0007669"/>
    <property type="project" value="TreeGrafter"/>
</dbReference>
<gene>
    <name evidence="8" type="primary">pmp1</name>
    <name evidence="8" type="ORF">SOMG_00165</name>
</gene>
<dbReference type="InterPro" id="IPR000387">
    <property type="entry name" value="Tyr_Pase_dom"/>
</dbReference>
<dbReference type="GO" id="GO:0005634">
    <property type="term" value="C:nucleus"/>
    <property type="evidence" value="ECO:0007669"/>
    <property type="project" value="TreeGrafter"/>
</dbReference>
<evidence type="ECO:0000256" key="2">
    <source>
        <dbReference type="ARBA" id="ARBA00013064"/>
    </source>
</evidence>
<evidence type="ECO:0000313" key="8">
    <source>
        <dbReference type="EMBL" id="WBW71976.1"/>
    </source>
</evidence>
<dbReference type="EC" id="3.1.3.48" evidence="2"/>
<feature type="domain" description="Tyrosine-protein phosphatase" evidence="6">
    <location>
        <begin position="99"/>
        <end position="253"/>
    </location>
</feature>
<dbReference type="AlphaFoldDB" id="A0AAE9WAQ7"/>
<dbReference type="InterPro" id="IPR029021">
    <property type="entry name" value="Prot-tyrosine_phosphatase-like"/>
</dbReference>
<proteinExistence type="inferred from homology"/>
<feature type="compositionally biased region" description="Polar residues" evidence="5">
    <location>
        <begin position="26"/>
        <end position="38"/>
    </location>
</feature>
<accession>A0AAE9WAQ7</accession>
<dbReference type="Gene3D" id="3.90.190.10">
    <property type="entry name" value="Protein tyrosine phosphatase superfamily"/>
    <property type="match status" value="1"/>
</dbReference>
<dbReference type="InterPro" id="IPR020422">
    <property type="entry name" value="TYR_PHOSPHATASE_DUAL_dom"/>
</dbReference>
<evidence type="ECO:0000313" key="9">
    <source>
        <dbReference type="Proteomes" id="UP001212411"/>
    </source>
</evidence>
<feature type="domain" description="Tyrosine specific protein phosphatases" evidence="7">
    <location>
        <begin position="169"/>
        <end position="232"/>
    </location>
</feature>
<dbReference type="PROSITE" id="PS50056">
    <property type="entry name" value="TYR_PHOSPHATASE_2"/>
    <property type="match status" value="1"/>
</dbReference>
<feature type="region of interest" description="Disordered" evidence="5">
    <location>
        <begin position="60"/>
        <end position="79"/>
    </location>
</feature>
<dbReference type="GO" id="GO:0008330">
    <property type="term" value="F:protein tyrosine/threonine phosphatase activity"/>
    <property type="evidence" value="ECO:0007669"/>
    <property type="project" value="TreeGrafter"/>
</dbReference>
<name>A0AAE9WAQ7_9SCHI</name>
<dbReference type="CDD" id="cd14521">
    <property type="entry name" value="DSP_fungal_SDP1-like"/>
    <property type="match status" value="1"/>
</dbReference>
<keyword evidence="3" id="KW-0378">Hydrolase</keyword>